<accession>A0A6J5Q7I3</accession>
<evidence type="ECO:0000313" key="3">
    <source>
        <dbReference type="EMBL" id="CAB4213102.1"/>
    </source>
</evidence>
<reference evidence="1" key="1">
    <citation type="submission" date="2020-05" db="EMBL/GenBank/DDBJ databases">
        <authorList>
            <person name="Chiriac C."/>
            <person name="Salcher M."/>
            <person name="Ghai R."/>
            <person name="Kavagutti S V."/>
        </authorList>
    </citation>
    <scope>NUCLEOTIDE SEQUENCE</scope>
</reference>
<dbReference type="EMBL" id="LR796948">
    <property type="protein sequence ID" value="CAB4177448.1"/>
    <property type="molecule type" value="Genomic_DNA"/>
</dbReference>
<proteinExistence type="predicted"/>
<name>A0A6J5Q7I3_9CAUD</name>
<evidence type="ECO:0000313" key="1">
    <source>
        <dbReference type="EMBL" id="CAB4177448.1"/>
    </source>
</evidence>
<protein>
    <submittedName>
        <fullName evidence="1">Uncharacterized protein</fullName>
    </submittedName>
</protein>
<gene>
    <name evidence="2" type="ORF">UFOVP1331_14</name>
    <name evidence="3" type="ORF">UFOVP1442_61</name>
    <name evidence="4" type="ORF">UFOVP1535_52</name>
    <name evidence="1" type="ORF">UFOVP998_45</name>
</gene>
<dbReference type="EMBL" id="LR797391">
    <property type="protein sequence ID" value="CAB4213102.1"/>
    <property type="molecule type" value="Genomic_DNA"/>
</dbReference>
<evidence type="ECO:0000313" key="2">
    <source>
        <dbReference type="EMBL" id="CAB4199030.1"/>
    </source>
</evidence>
<dbReference type="EMBL" id="LR798380">
    <property type="protein sequence ID" value="CAB5228093.1"/>
    <property type="molecule type" value="Genomic_DNA"/>
</dbReference>
<dbReference type="EMBL" id="LR797287">
    <property type="protein sequence ID" value="CAB4199030.1"/>
    <property type="molecule type" value="Genomic_DNA"/>
</dbReference>
<sequence length="172" mass="18390">MALPCGTRAKYVAKACRCLLCRAANSRYETDRAAARKRGEGNGLVPATAARAHLAKLSRAGIGKRAVAAASDVALTVIEEVRTGRKTQIRQQTARKILAVSIAAVSDHALVPAAGTHRLLRQLLDEGFTKTELARRLGSQARVPALQLKTTQITAISAAKVERLYHRVMVGG</sequence>
<evidence type="ECO:0000313" key="4">
    <source>
        <dbReference type="EMBL" id="CAB5228093.1"/>
    </source>
</evidence>
<organism evidence="1">
    <name type="scientific">uncultured Caudovirales phage</name>
    <dbReference type="NCBI Taxonomy" id="2100421"/>
    <lineage>
        <taxon>Viruses</taxon>
        <taxon>Duplodnaviria</taxon>
        <taxon>Heunggongvirae</taxon>
        <taxon>Uroviricota</taxon>
        <taxon>Caudoviricetes</taxon>
        <taxon>Peduoviridae</taxon>
        <taxon>Maltschvirus</taxon>
        <taxon>Maltschvirus maltsch</taxon>
    </lineage>
</organism>